<keyword evidence="4 8" id="KW-0732">Signal</keyword>
<dbReference type="EMBL" id="SLXV01000007">
    <property type="protein sequence ID" value="TCP69614.1"/>
    <property type="molecule type" value="Genomic_DNA"/>
</dbReference>
<evidence type="ECO:0000259" key="9">
    <source>
        <dbReference type="PROSITE" id="PS50847"/>
    </source>
</evidence>
<gene>
    <name evidence="10" type="ORF">EDD57_10751</name>
</gene>
<dbReference type="RefSeq" id="WP_131848175.1">
    <property type="nucleotide sequence ID" value="NZ_SLXV01000007.1"/>
</dbReference>
<feature type="domain" description="Gram-positive cocci surface proteins LPxTG" evidence="9">
    <location>
        <begin position="277"/>
        <end position="313"/>
    </location>
</feature>
<dbReference type="Proteomes" id="UP000294746">
    <property type="component" value="Unassembled WGS sequence"/>
</dbReference>
<accession>A0A4R2S0R5</accession>
<feature type="chain" id="PRO_5038535808" evidence="8">
    <location>
        <begin position="23"/>
        <end position="313"/>
    </location>
</feature>
<keyword evidence="5" id="KW-0572">Peptidoglycan-anchor</keyword>
<evidence type="ECO:0000256" key="6">
    <source>
        <dbReference type="SAM" id="MobiDB-lite"/>
    </source>
</evidence>
<keyword evidence="7" id="KW-0812">Transmembrane</keyword>
<dbReference type="NCBIfam" id="TIGR01167">
    <property type="entry name" value="LPXTG_anchor"/>
    <property type="match status" value="1"/>
</dbReference>
<comment type="subcellular location">
    <subcellularLocation>
        <location evidence="1">Secreted</location>
        <location evidence="1">Cell wall</location>
        <topology evidence="1">Peptidoglycan-anchor</topology>
    </subcellularLocation>
</comment>
<feature type="compositionally biased region" description="Basic and acidic residues" evidence="6">
    <location>
        <begin position="45"/>
        <end position="93"/>
    </location>
</feature>
<keyword evidence="3" id="KW-0964">Secreted</keyword>
<evidence type="ECO:0000313" key="11">
    <source>
        <dbReference type="Proteomes" id="UP000294746"/>
    </source>
</evidence>
<evidence type="ECO:0000256" key="1">
    <source>
        <dbReference type="ARBA" id="ARBA00004168"/>
    </source>
</evidence>
<keyword evidence="11" id="KW-1185">Reference proteome</keyword>
<dbReference type="OrthoDB" id="2991420at2"/>
<keyword evidence="2" id="KW-0134">Cell wall</keyword>
<proteinExistence type="predicted"/>
<organism evidence="10 11">
    <name type="scientific">Baia soyae</name>
    <dbReference type="NCBI Taxonomy" id="1544746"/>
    <lineage>
        <taxon>Bacteria</taxon>
        <taxon>Bacillati</taxon>
        <taxon>Bacillota</taxon>
        <taxon>Bacilli</taxon>
        <taxon>Bacillales</taxon>
        <taxon>Thermoactinomycetaceae</taxon>
        <taxon>Baia</taxon>
    </lineage>
</organism>
<protein>
    <submittedName>
        <fullName evidence="10">LPXTG-motif cell wall-anchored protein</fullName>
    </submittedName>
</protein>
<evidence type="ECO:0000256" key="8">
    <source>
        <dbReference type="SAM" id="SignalP"/>
    </source>
</evidence>
<evidence type="ECO:0000256" key="3">
    <source>
        <dbReference type="ARBA" id="ARBA00022525"/>
    </source>
</evidence>
<dbReference type="AlphaFoldDB" id="A0A4R2S0R5"/>
<sequence>MKRMTKPFAVLATLALSVTAFQGVVAAAEPQVNPTPTTSTTEQKATPETKIDTKVNDKTSEKMDSKTTDKKENQNDGKTADKKDEPKGDKADGKTGGQPNTNPPAAGTNKPADKNETVKEPKFQTSAVVKNGTLTVTETIKNAKHAKGDWYVIVSKDSEPDWSKATHKTSKMNRSGLTQTFTFKNVKPGHYNVFVGFVGTVDGITGEGYSEVAIEVKGGAVKQVKKQTKTQTKKQATVKKSTTKTKVKSTTTKKATTKAPTNEKTTKPTVNGQGGKLPKTATSYPIATVAGAAVLMAGAGLFLVARRRKQNQS</sequence>
<dbReference type="InterPro" id="IPR019931">
    <property type="entry name" value="LPXTG_anchor"/>
</dbReference>
<feature type="compositionally biased region" description="Polar residues" evidence="6">
    <location>
        <begin position="32"/>
        <end position="44"/>
    </location>
</feature>
<feature type="transmembrane region" description="Helical" evidence="7">
    <location>
        <begin position="284"/>
        <end position="305"/>
    </location>
</feature>
<feature type="region of interest" description="Disordered" evidence="6">
    <location>
        <begin position="228"/>
        <end position="278"/>
    </location>
</feature>
<evidence type="ECO:0000256" key="7">
    <source>
        <dbReference type="SAM" id="Phobius"/>
    </source>
</evidence>
<evidence type="ECO:0000256" key="4">
    <source>
        <dbReference type="ARBA" id="ARBA00022729"/>
    </source>
</evidence>
<evidence type="ECO:0000313" key="10">
    <source>
        <dbReference type="EMBL" id="TCP69614.1"/>
    </source>
</evidence>
<dbReference type="Pfam" id="PF00746">
    <property type="entry name" value="Gram_pos_anchor"/>
    <property type="match status" value="1"/>
</dbReference>
<dbReference type="PROSITE" id="PS50847">
    <property type="entry name" value="GRAM_POS_ANCHORING"/>
    <property type="match status" value="1"/>
</dbReference>
<keyword evidence="7" id="KW-1133">Transmembrane helix</keyword>
<evidence type="ECO:0000256" key="2">
    <source>
        <dbReference type="ARBA" id="ARBA00022512"/>
    </source>
</evidence>
<name>A0A4R2S0R5_9BACL</name>
<comment type="caution">
    <text evidence="10">The sequence shown here is derived from an EMBL/GenBank/DDBJ whole genome shotgun (WGS) entry which is preliminary data.</text>
</comment>
<feature type="compositionally biased region" description="Basic and acidic residues" evidence="6">
    <location>
        <begin position="111"/>
        <end position="122"/>
    </location>
</feature>
<reference evidence="10 11" key="1">
    <citation type="submission" date="2019-03" db="EMBL/GenBank/DDBJ databases">
        <title>Genomic Encyclopedia of Type Strains, Phase IV (KMG-IV): sequencing the most valuable type-strain genomes for metagenomic binning, comparative biology and taxonomic classification.</title>
        <authorList>
            <person name="Goeker M."/>
        </authorList>
    </citation>
    <scope>NUCLEOTIDE SEQUENCE [LARGE SCALE GENOMIC DNA]</scope>
    <source>
        <strain evidence="10 11">DSM 46831</strain>
    </source>
</reference>
<feature type="signal peptide" evidence="8">
    <location>
        <begin position="1"/>
        <end position="22"/>
    </location>
</feature>
<keyword evidence="7" id="KW-0472">Membrane</keyword>
<feature type="region of interest" description="Disordered" evidence="6">
    <location>
        <begin position="27"/>
        <end position="124"/>
    </location>
</feature>
<feature type="compositionally biased region" description="Low complexity" evidence="6">
    <location>
        <begin position="248"/>
        <end position="269"/>
    </location>
</feature>
<evidence type="ECO:0000256" key="5">
    <source>
        <dbReference type="ARBA" id="ARBA00023088"/>
    </source>
</evidence>